<comment type="caution">
    <text evidence="1">The sequence shown here is derived from an EMBL/GenBank/DDBJ whole genome shotgun (WGS) entry which is preliminary data.</text>
</comment>
<dbReference type="PANTHER" id="PTHR33609">
    <property type="entry name" value="LOW CALCIUM RESPONSE LOCUS PROTEIN S"/>
    <property type="match status" value="1"/>
</dbReference>
<evidence type="ECO:0000313" key="1">
    <source>
        <dbReference type="EMBL" id="TCU03564.1"/>
    </source>
</evidence>
<protein>
    <submittedName>
        <fullName evidence="1">Transposase</fullName>
    </submittedName>
</protein>
<dbReference type="EMBL" id="SMBH01000046">
    <property type="protein sequence ID" value="TCU03564.1"/>
    <property type="molecule type" value="Genomic_DNA"/>
</dbReference>
<dbReference type="GO" id="GO:0003677">
    <property type="term" value="F:DNA binding"/>
    <property type="evidence" value="ECO:0007669"/>
    <property type="project" value="InterPro"/>
</dbReference>
<dbReference type="GO" id="GO:0004803">
    <property type="term" value="F:transposase activity"/>
    <property type="evidence" value="ECO:0007669"/>
    <property type="project" value="InterPro"/>
</dbReference>
<gene>
    <name evidence="1" type="ORF">EV132_14613</name>
</gene>
<dbReference type="SUPFAM" id="SSF46689">
    <property type="entry name" value="Homeodomain-like"/>
    <property type="match status" value="1"/>
</dbReference>
<proteinExistence type="predicted"/>
<dbReference type="GO" id="GO:0006313">
    <property type="term" value="P:DNA transposition"/>
    <property type="evidence" value="ECO:0007669"/>
    <property type="project" value="InterPro"/>
</dbReference>
<name>A0A4R3PQA5_RHISU</name>
<sequence length="163" mass="18382">MKRNRFTDEQIIGILKEHGEPANGTPVSELCRKHGVSDASIYKWKAKFGGMEVSEAKRLKTLEDENTKLKRLLAYAMLDNAAMVCLVRARIRDIVNDESSCINVSGLSRVGCGCSQAMMRSAHAVPNKWFGHEAAFLRRTYGMLIHCFVITIPEPCNRVWIVR</sequence>
<dbReference type="InterPro" id="IPR002514">
    <property type="entry name" value="Transposase_8"/>
</dbReference>
<evidence type="ECO:0000313" key="2">
    <source>
        <dbReference type="Proteomes" id="UP000294576"/>
    </source>
</evidence>
<dbReference type="Proteomes" id="UP000294576">
    <property type="component" value="Unassembled WGS sequence"/>
</dbReference>
<reference evidence="1 2" key="1">
    <citation type="submission" date="2019-03" db="EMBL/GenBank/DDBJ databases">
        <title>Genomic Encyclopedia of Type Strains, Phase IV (KMG-V): Genome sequencing to study the core and pangenomes of soil and plant-associated prokaryotes.</title>
        <authorList>
            <person name="Whitman W."/>
        </authorList>
    </citation>
    <scope>NUCLEOTIDE SEQUENCE [LARGE SCALE GENOMIC DNA]</scope>
    <source>
        <strain evidence="1 2">Hc14</strain>
    </source>
</reference>
<dbReference type="InterPro" id="IPR009057">
    <property type="entry name" value="Homeodomain-like_sf"/>
</dbReference>
<dbReference type="Pfam" id="PF01527">
    <property type="entry name" value="HTH_Tnp_1"/>
    <property type="match status" value="1"/>
</dbReference>
<dbReference type="PANTHER" id="PTHR33609:SF1">
    <property type="entry name" value="TRANSPOSASE"/>
    <property type="match status" value="1"/>
</dbReference>
<accession>A0A4R3PQA5</accession>
<dbReference type="InterPro" id="IPR052546">
    <property type="entry name" value="Transposase_8_domain"/>
</dbReference>
<organism evidence="1 2">
    <name type="scientific">Rhizobium sullae</name>
    <name type="common">Rhizobium hedysari</name>
    <dbReference type="NCBI Taxonomy" id="50338"/>
    <lineage>
        <taxon>Bacteria</taxon>
        <taxon>Pseudomonadati</taxon>
        <taxon>Pseudomonadota</taxon>
        <taxon>Alphaproteobacteria</taxon>
        <taxon>Hyphomicrobiales</taxon>
        <taxon>Rhizobiaceae</taxon>
        <taxon>Rhizobium/Agrobacterium group</taxon>
        <taxon>Rhizobium</taxon>
    </lineage>
</organism>
<dbReference type="AlphaFoldDB" id="A0A4R3PQA5"/>